<evidence type="ECO:0000256" key="2">
    <source>
        <dbReference type="ARBA" id="ARBA00006730"/>
    </source>
</evidence>
<evidence type="ECO:0000313" key="9">
    <source>
        <dbReference type="Proteomes" id="UP000177798"/>
    </source>
</evidence>
<name>A0A1D9QJE0_SCLS1</name>
<feature type="binding site" evidence="6">
    <location>
        <position position="302"/>
    </location>
    <ligand>
        <name>D-dopa</name>
        <dbReference type="ChEBI" id="CHEBI:149689"/>
    </ligand>
</feature>
<dbReference type="GO" id="GO:0071949">
    <property type="term" value="F:FAD binding"/>
    <property type="evidence" value="ECO:0007669"/>
    <property type="project" value="InterPro"/>
</dbReference>
<evidence type="ECO:0000256" key="4">
    <source>
        <dbReference type="ARBA" id="ARBA00022827"/>
    </source>
</evidence>
<dbReference type="GO" id="GO:0003884">
    <property type="term" value="F:D-amino-acid oxidase activity"/>
    <property type="evidence" value="ECO:0007669"/>
    <property type="project" value="InterPro"/>
</dbReference>
<dbReference type="InterPro" id="IPR023209">
    <property type="entry name" value="DAO"/>
</dbReference>
<dbReference type="OrthoDB" id="2015447at2759"/>
<evidence type="ECO:0000256" key="1">
    <source>
        <dbReference type="ARBA" id="ARBA00001974"/>
    </source>
</evidence>
<accession>A0A1D9QJE0</accession>
<organism evidence="8 9">
    <name type="scientific">Sclerotinia sclerotiorum (strain ATCC 18683 / 1980 / Ss-1)</name>
    <name type="common">White mold</name>
    <name type="synonym">Whetzelinia sclerotiorum</name>
    <dbReference type="NCBI Taxonomy" id="665079"/>
    <lineage>
        <taxon>Eukaryota</taxon>
        <taxon>Fungi</taxon>
        <taxon>Dikarya</taxon>
        <taxon>Ascomycota</taxon>
        <taxon>Pezizomycotina</taxon>
        <taxon>Leotiomycetes</taxon>
        <taxon>Helotiales</taxon>
        <taxon>Sclerotiniaceae</taxon>
        <taxon>Sclerotinia</taxon>
    </lineage>
</organism>
<dbReference type="PANTHER" id="PTHR11530:SF16">
    <property type="entry name" value="D-AMINO ACID OXIDASE (AFU_ORTHOLOGUE AFUA_5G11290)"/>
    <property type="match status" value="1"/>
</dbReference>
<protein>
    <recommendedName>
        <fullName evidence="7">FAD dependent oxidoreductase domain-containing protein</fullName>
    </recommendedName>
</protein>
<gene>
    <name evidence="8" type="ORF">sscle_14g097710</name>
</gene>
<dbReference type="InterPro" id="IPR006181">
    <property type="entry name" value="D-amino_acid_oxidase_CS"/>
</dbReference>
<dbReference type="Gene3D" id="3.30.9.10">
    <property type="entry name" value="D-Amino Acid Oxidase, subunit A, domain 2"/>
    <property type="match status" value="1"/>
</dbReference>
<reference evidence="9" key="1">
    <citation type="journal article" date="2017" name="Genome Biol. Evol.">
        <title>The complete genome sequence of the phytopathogenic fungus Sclerotinia sclerotiorum reveals insights into the genome architecture of broad host range pathogens.</title>
        <authorList>
            <person name="Derbyshire M."/>
            <person name="Denton-Giles M."/>
            <person name="Hegedus D."/>
            <person name="Seifbarghy S."/>
            <person name="Rollins J."/>
            <person name="van Kan J."/>
            <person name="Seidl M.F."/>
            <person name="Faino L."/>
            <person name="Mbengue M."/>
            <person name="Navaud O."/>
            <person name="Raffaele S."/>
            <person name="Hammond-Kosack K."/>
            <person name="Heard S."/>
            <person name="Oliver R."/>
        </authorList>
    </citation>
    <scope>NUCLEOTIDE SEQUENCE [LARGE SCALE GENOMIC DNA]</scope>
    <source>
        <strain evidence="9">ATCC 18683 / 1980 / Ss-1</strain>
    </source>
</reference>
<dbReference type="VEuPathDB" id="FungiDB:sscle_14g097710"/>
<dbReference type="Proteomes" id="UP000177798">
    <property type="component" value="Chromosome 14"/>
</dbReference>
<evidence type="ECO:0000256" key="6">
    <source>
        <dbReference type="PIRSR" id="PIRSR000189-1"/>
    </source>
</evidence>
<comment type="similarity">
    <text evidence="2">Belongs to the DAMOX/DASOX family.</text>
</comment>
<dbReference type="AlphaFoldDB" id="A0A1D9QJE0"/>
<dbReference type="PIRSF" id="PIRSF000189">
    <property type="entry name" value="D-aa_oxidase"/>
    <property type="match status" value="1"/>
</dbReference>
<proteinExistence type="inferred from homology"/>
<dbReference type="SUPFAM" id="SSF51971">
    <property type="entry name" value="Nucleotide-binding domain"/>
    <property type="match status" value="1"/>
</dbReference>
<dbReference type="PANTHER" id="PTHR11530">
    <property type="entry name" value="D-AMINO ACID OXIDASE"/>
    <property type="match status" value="1"/>
</dbReference>
<keyword evidence="4 6" id="KW-0274">FAD</keyword>
<evidence type="ECO:0000256" key="5">
    <source>
        <dbReference type="ARBA" id="ARBA00023002"/>
    </source>
</evidence>
<dbReference type="Pfam" id="PF01266">
    <property type="entry name" value="DAO"/>
    <property type="match status" value="1"/>
</dbReference>
<comment type="cofactor">
    <cofactor evidence="1 6">
        <name>FAD</name>
        <dbReference type="ChEBI" id="CHEBI:57692"/>
    </cofactor>
</comment>
<dbReference type="InterPro" id="IPR006076">
    <property type="entry name" value="FAD-dep_OxRdtase"/>
</dbReference>
<feature type="domain" description="FAD dependent oxidoreductase" evidence="7">
    <location>
        <begin position="12"/>
        <end position="432"/>
    </location>
</feature>
<dbReference type="PROSITE" id="PS00677">
    <property type="entry name" value="DAO"/>
    <property type="match status" value="1"/>
</dbReference>
<sequence>MNSTTSTIPKNIIILGAGISGLQTALSLLTSETPSPKPKITIIAKHFPGEKNPNYCSPWAGADWRSHASRNEEDRRLRGWEEITYKRWNEMVKREKEEMGQRGDGKESVGMEEVEKYHDHQEIGIAITPSLYFLGANYHGAEIDENGVWFQDIVQGYRELDISNPAGNNPELHNYPKGILGEGIRKSVYFNTVCVDVDKYLSYLLLRIKTLGGLTIGSEINTNDGLEGVIRSCKGLAKENGIGGEVDIFINCTGLAAGKFVGGDEGEKLFPVRGQVLMLRGETRVCKTLVGDLGEKGDELLYVIPRPGSGRSVVGGCKQANNWDSNPDSQLTGRILQRLKDIGWADDFMDENGHIEVLDTYVGFRPGRRGGARVEVEVEVEVDGEKEGDVIGKRGNAKAKVKKIDGVYILHNYGHASGGYQCSIGCAEEIVRLIAGLELE</sequence>
<feature type="binding site" evidence="6">
    <location>
        <position position="365"/>
    </location>
    <ligand>
        <name>D-dopa</name>
        <dbReference type="ChEBI" id="CHEBI:149689"/>
    </ligand>
</feature>
<dbReference type="EMBL" id="CP017827">
    <property type="protein sequence ID" value="APA15001.1"/>
    <property type="molecule type" value="Genomic_DNA"/>
</dbReference>
<dbReference type="SUPFAM" id="SSF54373">
    <property type="entry name" value="FAD-linked reductases, C-terminal domain"/>
    <property type="match status" value="1"/>
</dbReference>
<evidence type="ECO:0000256" key="3">
    <source>
        <dbReference type="ARBA" id="ARBA00022630"/>
    </source>
</evidence>
<evidence type="ECO:0000259" key="7">
    <source>
        <dbReference type="Pfam" id="PF01266"/>
    </source>
</evidence>
<dbReference type="GO" id="GO:0046416">
    <property type="term" value="P:D-amino acid metabolic process"/>
    <property type="evidence" value="ECO:0007669"/>
    <property type="project" value="InterPro"/>
</dbReference>
<evidence type="ECO:0000313" key="8">
    <source>
        <dbReference type="EMBL" id="APA15001.1"/>
    </source>
</evidence>
<keyword evidence="5" id="KW-0560">Oxidoreductase</keyword>
<dbReference type="Gene3D" id="3.40.50.720">
    <property type="entry name" value="NAD(P)-binding Rossmann-like Domain"/>
    <property type="match status" value="1"/>
</dbReference>
<keyword evidence="3" id="KW-0285">Flavoprotein</keyword>
<feature type="binding site" evidence="6">
    <location>
        <position position="253"/>
    </location>
    <ligand>
        <name>FAD</name>
        <dbReference type="ChEBI" id="CHEBI:57692"/>
    </ligand>
</feature>